<dbReference type="PANTHER" id="PTHR36292:SF1">
    <property type="entry name" value="UPF0575 PROTEIN C19ORF67"/>
    <property type="match status" value="1"/>
</dbReference>
<dbReference type="OMA" id="RATETEY"/>
<dbReference type="FunCoup" id="A0A3P8UPZ9">
    <property type="interactions" value="861"/>
</dbReference>
<reference evidence="1 2" key="1">
    <citation type="journal article" date="2014" name="Nat. Genet.">
        <title>Whole-genome sequence of a flatfish provides insights into ZW sex chromosome evolution and adaptation to a benthic lifestyle.</title>
        <authorList>
            <person name="Chen S."/>
            <person name="Zhang G."/>
            <person name="Shao C."/>
            <person name="Huang Q."/>
            <person name="Liu G."/>
            <person name="Zhang P."/>
            <person name="Song W."/>
            <person name="An N."/>
            <person name="Chalopin D."/>
            <person name="Volff J.N."/>
            <person name="Hong Y."/>
            <person name="Li Q."/>
            <person name="Sha Z."/>
            <person name="Zhou H."/>
            <person name="Xie M."/>
            <person name="Yu Q."/>
            <person name="Liu Y."/>
            <person name="Xiang H."/>
            <person name="Wang N."/>
            <person name="Wu K."/>
            <person name="Yang C."/>
            <person name="Zhou Q."/>
            <person name="Liao X."/>
            <person name="Yang L."/>
            <person name="Hu Q."/>
            <person name="Zhang J."/>
            <person name="Meng L."/>
            <person name="Jin L."/>
            <person name="Tian Y."/>
            <person name="Lian J."/>
            <person name="Yang J."/>
            <person name="Miao G."/>
            <person name="Liu S."/>
            <person name="Liang Z."/>
            <person name="Yan F."/>
            <person name="Li Y."/>
            <person name="Sun B."/>
            <person name="Zhang H."/>
            <person name="Zhang J."/>
            <person name="Zhu Y."/>
            <person name="Du M."/>
            <person name="Zhao Y."/>
            <person name="Schartl M."/>
            <person name="Tang Q."/>
            <person name="Wang J."/>
        </authorList>
    </citation>
    <scope>NUCLEOTIDE SEQUENCE</scope>
</reference>
<dbReference type="Ensembl" id="ENSCSET00000005316.1">
    <property type="protein sequence ID" value="ENSCSEP00000005258.1"/>
    <property type="gene ID" value="ENSCSEG00000003389.1"/>
</dbReference>
<evidence type="ECO:0000313" key="2">
    <source>
        <dbReference type="Proteomes" id="UP000265120"/>
    </source>
</evidence>
<dbReference type="InParanoid" id="A0A3P8UPZ9"/>
<accession>A0A3P8UPZ9</accession>
<dbReference type="Pfam" id="PF11771">
    <property type="entry name" value="DUF3314"/>
    <property type="match status" value="1"/>
</dbReference>
<evidence type="ECO:0000313" key="1">
    <source>
        <dbReference type="Ensembl" id="ENSCSEP00000005258.1"/>
    </source>
</evidence>
<dbReference type="PANTHER" id="PTHR36292">
    <property type="entry name" value="UPF0575 PROTEIN C19ORF67"/>
    <property type="match status" value="1"/>
</dbReference>
<dbReference type="GeneTree" id="ENSGT00390000009916"/>
<keyword evidence="2" id="KW-1185">Reference proteome</keyword>
<dbReference type="STRING" id="244447.ENSCSEP00000005258"/>
<name>A0A3P8UPZ9_CYNSE</name>
<reference evidence="1" key="2">
    <citation type="submission" date="2025-08" db="UniProtKB">
        <authorList>
            <consortium name="Ensembl"/>
        </authorList>
    </citation>
    <scope>IDENTIFICATION</scope>
</reference>
<organism evidence="1 2">
    <name type="scientific">Cynoglossus semilaevis</name>
    <name type="common">Tongue sole</name>
    <dbReference type="NCBI Taxonomy" id="244447"/>
    <lineage>
        <taxon>Eukaryota</taxon>
        <taxon>Metazoa</taxon>
        <taxon>Chordata</taxon>
        <taxon>Craniata</taxon>
        <taxon>Vertebrata</taxon>
        <taxon>Euteleostomi</taxon>
        <taxon>Actinopterygii</taxon>
        <taxon>Neopterygii</taxon>
        <taxon>Teleostei</taxon>
        <taxon>Neoteleostei</taxon>
        <taxon>Acanthomorphata</taxon>
        <taxon>Carangaria</taxon>
        <taxon>Pleuronectiformes</taxon>
        <taxon>Pleuronectoidei</taxon>
        <taxon>Cynoglossidae</taxon>
        <taxon>Cynoglossinae</taxon>
        <taxon>Cynoglossus</taxon>
    </lineage>
</organism>
<dbReference type="AlphaFoldDB" id="A0A3P8UPZ9"/>
<dbReference type="Proteomes" id="UP000265120">
    <property type="component" value="Chromosome 9"/>
</dbReference>
<proteinExistence type="predicted"/>
<sequence>LAAKVPSFLFTCQPFFNHLQATAWNSVSQNTGLPLDISTRLLDLSQQLFDKLEQLVLTYAQHGLLSLDETEPNSVSHFCIGQSQISHLRVTAFRYCRLTPYLAKVNTGLYKRMRWNVERLQEQQDQQTDEDYFLCCEDIPNTPADDDSSIVCSINMAKMWSIGQWVQVKPDPNSEDIYDWITCETPQASYHRLLLLGSEEPTCCSATDLLQKLLLSDQTPQ</sequence>
<reference evidence="1" key="3">
    <citation type="submission" date="2025-09" db="UniProtKB">
        <authorList>
            <consortium name="Ensembl"/>
        </authorList>
    </citation>
    <scope>IDENTIFICATION</scope>
</reference>
<protein>
    <submittedName>
        <fullName evidence="1">Si:ch211-214c7.5</fullName>
    </submittedName>
</protein>
<dbReference type="InterPro" id="IPR021748">
    <property type="entry name" value="DUF3314"/>
</dbReference>